<keyword evidence="2" id="KW-1185">Reference proteome</keyword>
<evidence type="ECO:0000313" key="2">
    <source>
        <dbReference type="Proteomes" id="UP000094936"/>
    </source>
</evidence>
<comment type="caution">
    <text evidence="1">The sequence shown here is derived from an EMBL/GenBank/DDBJ whole genome shotgun (WGS) entry which is preliminary data.</text>
</comment>
<evidence type="ECO:0008006" key="3">
    <source>
        <dbReference type="Google" id="ProtNLM"/>
    </source>
</evidence>
<accession>A0A1C3EQX2</accession>
<protein>
    <recommendedName>
        <fullName evidence="3">PilZ domain-containing protein</fullName>
    </recommendedName>
</protein>
<dbReference type="AlphaFoldDB" id="A0A1C3EQX2"/>
<dbReference type="RefSeq" id="WP_068899150.1">
    <property type="nucleotide sequence ID" value="NZ_JBHUIF010000020.1"/>
</dbReference>
<evidence type="ECO:0000313" key="1">
    <source>
        <dbReference type="EMBL" id="ODA35637.1"/>
    </source>
</evidence>
<dbReference type="EMBL" id="LYBM01000003">
    <property type="protein sequence ID" value="ODA35637.1"/>
    <property type="molecule type" value="Genomic_DNA"/>
</dbReference>
<dbReference type="Proteomes" id="UP000094936">
    <property type="component" value="Unassembled WGS sequence"/>
</dbReference>
<reference evidence="1 2" key="1">
    <citation type="submission" date="2016-05" db="EMBL/GenBank/DDBJ databases">
        <title>Genomic Taxonomy of the Vibrionaceae.</title>
        <authorList>
            <person name="Gomez-Gil B."/>
            <person name="Enciso-Ibarra J."/>
        </authorList>
    </citation>
    <scope>NUCLEOTIDE SEQUENCE [LARGE SCALE GENOMIC DNA]</scope>
    <source>
        <strain evidence="1 2">CAIM 1920</strain>
    </source>
</reference>
<name>A0A1C3EQX2_9GAMM</name>
<gene>
    <name evidence="1" type="ORF">A8L45_03190</name>
</gene>
<sequence length="110" mass="12680">MANIRRWDRKKCVPRVLAQMYWCHKVIPKLNVLVVDVSTHGIGIVSAWRLEQGACEIKMNSMPAFKGVIKRSFYRSVNGKTHYHYGLHLSKPLHRIQLYNILHGTPVSGK</sequence>
<proteinExistence type="predicted"/>
<dbReference type="OrthoDB" id="5917606at2"/>
<organism evidence="1 2">
    <name type="scientific">Veronia pacifica</name>
    <dbReference type="NCBI Taxonomy" id="1080227"/>
    <lineage>
        <taxon>Bacteria</taxon>
        <taxon>Pseudomonadati</taxon>
        <taxon>Pseudomonadota</taxon>
        <taxon>Gammaproteobacteria</taxon>
        <taxon>Vibrionales</taxon>
        <taxon>Vibrionaceae</taxon>
        <taxon>Veronia</taxon>
    </lineage>
</organism>